<feature type="non-terminal residue" evidence="1">
    <location>
        <position position="1"/>
    </location>
</feature>
<evidence type="ECO:0000313" key="2">
    <source>
        <dbReference type="Proteomes" id="UP001066276"/>
    </source>
</evidence>
<reference evidence="1" key="1">
    <citation type="journal article" date="2022" name="bioRxiv">
        <title>Sequencing and chromosome-scale assembly of the giantPleurodeles waltlgenome.</title>
        <authorList>
            <person name="Brown T."/>
            <person name="Elewa A."/>
            <person name="Iarovenko S."/>
            <person name="Subramanian E."/>
            <person name="Araus A.J."/>
            <person name="Petzold A."/>
            <person name="Susuki M."/>
            <person name="Suzuki K.-i.T."/>
            <person name="Hayashi T."/>
            <person name="Toyoda A."/>
            <person name="Oliveira C."/>
            <person name="Osipova E."/>
            <person name="Leigh N.D."/>
            <person name="Simon A."/>
            <person name="Yun M.H."/>
        </authorList>
    </citation>
    <scope>NUCLEOTIDE SEQUENCE</scope>
    <source>
        <strain evidence="1">20211129_DDA</strain>
        <tissue evidence="1">Liver</tissue>
    </source>
</reference>
<comment type="caution">
    <text evidence="1">The sequence shown here is derived from an EMBL/GenBank/DDBJ whole genome shotgun (WGS) entry which is preliminary data.</text>
</comment>
<dbReference type="EMBL" id="JANPWB010000008">
    <property type="protein sequence ID" value="KAJ1167892.1"/>
    <property type="molecule type" value="Genomic_DNA"/>
</dbReference>
<keyword evidence="2" id="KW-1185">Reference proteome</keyword>
<dbReference type="Proteomes" id="UP001066276">
    <property type="component" value="Chromosome 4_2"/>
</dbReference>
<proteinExistence type="predicted"/>
<dbReference type="AlphaFoldDB" id="A0AAV7SUU9"/>
<sequence length="62" mass="6570">HKQRVSASSPLCPACCGGGRTPCLSVQLSSPPDPHKLQICTCPPPPSPRRRREPGNVCTGFC</sequence>
<organism evidence="1 2">
    <name type="scientific">Pleurodeles waltl</name>
    <name type="common">Iberian ribbed newt</name>
    <dbReference type="NCBI Taxonomy" id="8319"/>
    <lineage>
        <taxon>Eukaryota</taxon>
        <taxon>Metazoa</taxon>
        <taxon>Chordata</taxon>
        <taxon>Craniata</taxon>
        <taxon>Vertebrata</taxon>
        <taxon>Euteleostomi</taxon>
        <taxon>Amphibia</taxon>
        <taxon>Batrachia</taxon>
        <taxon>Caudata</taxon>
        <taxon>Salamandroidea</taxon>
        <taxon>Salamandridae</taxon>
        <taxon>Pleurodelinae</taxon>
        <taxon>Pleurodeles</taxon>
    </lineage>
</organism>
<accession>A0AAV7SUU9</accession>
<gene>
    <name evidence="1" type="ORF">NDU88_008277</name>
</gene>
<feature type="non-terminal residue" evidence="1">
    <location>
        <position position="62"/>
    </location>
</feature>
<name>A0AAV7SUU9_PLEWA</name>
<evidence type="ECO:0000313" key="1">
    <source>
        <dbReference type="EMBL" id="KAJ1167892.1"/>
    </source>
</evidence>
<protein>
    <submittedName>
        <fullName evidence="1">Uncharacterized protein</fullName>
    </submittedName>
</protein>